<keyword evidence="1" id="KW-1133">Transmembrane helix</keyword>
<keyword evidence="1" id="KW-0472">Membrane</keyword>
<evidence type="ECO:0000256" key="1">
    <source>
        <dbReference type="SAM" id="Phobius"/>
    </source>
</evidence>
<evidence type="ECO:0000313" key="3">
    <source>
        <dbReference type="Proteomes" id="UP001217476"/>
    </source>
</evidence>
<gene>
    <name evidence="2" type="ORF">P0Y65_07445</name>
</gene>
<dbReference type="AlphaFoldDB" id="A0AAJ5VZ18"/>
<keyword evidence="1" id="KW-0812">Transmembrane</keyword>
<dbReference type="Proteomes" id="UP001217476">
    <property type="component" value="Chromosome"/>
</dbReference>
<feature type="transmembrane region" description="Helical" evidence="1">
    <location>
        <begin position="40"/>
        <end position="58"/>
    </location>
</feature>
<accession>A0AAJ5VZ18</accession>
<organism evidence="2 3">
    <name type="scientific">Candidatus Devosia phytovorans</name>
    <dbReference type="NCBI Taxonomy" id="3121372"/>
    <lineage>
        <taxon>Bacteria</taxon>
        <taxon>Pseudomonadati</taxon>
        <taxon>Pseudomonadota</taxon>
        <taxon>Alphaproteobacteria</taxon>
        <taxon>Hyphomicrobiales</taxon>
        <taxon>Devosiaceae</taxon>
        <taxon>Devosia</taxon>
    </lineage>
</organism>
<name>A0AAJ5VZ18_9HYPH</name>
<reference evidence="2" key="1">
    <citation type="submission" date="2023-03" db="EMBL/GenBank/DDBJ databases">
        <title>Andean soil-derived lignocellulolytic bacterial consortium as a source of novel taxa and putative plastic-active enzymes.</title>
        <authorList>
            <person name="Diaz-Garcia L."/>
            <person name="Chuvochina M."/>
            <person name="Feuerriegel G."/>
            <person name="Bunk B."/>
            <person name="Sproer C."/>
            <person name="Streit W.R."/>
            <person name="Rodriguez L.M."/>
            <person name="Overmann J."/>
            <person name="Jimenez D.J."/>
        </authorList>
    </citation>
    <scope>NUCLEOTIDE SEQUENCE</scope>
    <source>
        <strain evidence="2">MAG 4196</strain>
    </source>
</reference>
<evidence type="ECO:0000313" key="2">
    <source>
        <dbReference type="EMBL" id="WEK06079.1"/>
    </source>
</evidence>
<protein>
    <submittedName>
        <fullName evidence="2">Uncharacterized protein</fullName>
    </submittedName>
</protein>
<feature type="transmembrane region" description="Helical" evidence="1">
    <location>
        <begin position="64"/>
        <end position="84"/>
    </location>
</feature>
<sequence>MTMHSKSHARLNRQFERLQKRIPDAAARLLERLRRPESRLIRIPLGILLVLGGVFSFLPVLGIWMLPLGLLLLAIDLVILQGPVNSAIVRGSRKWSTWSRARRDKKAAAAAKQG</sequence>
<dbReference type="EMBL" id="CP119312">
    <property type="protein sequence ID" value="WEK06079.1"/>
    <property type="molecule type" value="Genomic_DNA"/>
</dbReference>
<proteinExistence type="predicted"/>